<feature type="active site" description="Nucleophile" evidence="15">
    <location>
        <position position="234"/>
    </location>
</feature>
<keyword evidence="13" id="KW-0472">Membrane</keyword>
<evidence type="ECO:0000256" key="11">
    <source>
        <dbReference type="ARBA" id="ARBA00022963"/>
    </source>
</evidence>
<dbReference type="OrthoDB" id="188433at2"/>
<evidence type="ECO:0000256" key="7">
    <source>
        <dbReference type="ARBA" id="ARBA00022723"/>
    </source>
</evidence>
<keyword evidence="19" id="KW-1185">Reference proteome</keyword>
<comment type="cofactor">
    <cofactor evidence="17">
        <name>Ca(2+)</name>
        <dbReference type="ChEBI" id="CHEBI:29108"/>
    </cofactor>
    <text evidence="17">Binds 1 Ca(2+) ion per monomer. In the dimeric form the Ca(2+) is bound by different amino acids with binding of each Ca(2+) shared with ligands coming from each monomer. The Ca(2+) ion may have a role in catalysis.</text>
</comment>
<dbReference type="CDD" id="cd00541">
    <property type="entry name" value="OMPLA"/>
    <property type="match status" value="1"/>
</dbReference>
<dbReference type="Proteomes" id="UP000230390">
    <property type="component" value="Unassembled WGS sequence"/>
</dbReference>
<evidence type="ECO:0000256" key="14">
    <source>
        <dbReference type="ARBA" id="ARBA00023237"/>
    </source>
</evidence>
<dbReference type="GO" id="GO:0046872">
    <property type="term" value="F:metal ion binding"/>
    <property type="evidence" value="ECO:0007669"/>
    <property type="project" value="UniProtKB-KW"/>
</dbReference>
<evidence type="ECO:0000256" key="9">
    <source>
        <dbReference type="ARBA" id="ARBA00022801"/>
    </source>
</evidence>
<dbReference type="GO" id="GO:0016042">
    <property type="term" value="P:lipid catabolic process"/>
    <property type="evidence" value="ECO:0007669"/>
    <property type="project" value="UniProtKB-KW"/>
</dbReference>
<keyword evidence="10 16" id="KW-0106">Calcium</keyword>
<evidence type="ECO:0000256" key="5">
    <source>
        <dbReference type="ARBA" id="ARBA00022452"/>
    </source>
</evidence>
<comment type="catalytic activity">
    <reaction evidence="2 17">
        <text>a 1,2-diacyl-sn-glycero-3-phosphocholine + H2O = a 1-acyl-sn-glycero-3-phosphocholine + a fatty acid + H(+)</text>
        <dbReference type="Rhea" id="RHEA:15801"/>
        <dbReference type="ChEBI" id="CHEBI:15377"/>
        <dbReference type="ChEBI" id="CHEBI:15378"/>
        <dbReference type="ChEBI" id="CHEBI:28868"/>
        <dbReference type="ChEBI" id="CHEBI:57643"/>
        <dbReference type="ChEBI" id="CHEBI:58168"/>
        <dbReference type="EC" id="3.1.1.4"/>
    </reaction>
</comment>
<dbReference type="GO" id="GO:0004623">
    <property type="term" value="F:phospholipase A2 activity"/>
    <property type="evidence" value="ECO:0007669"/>
    <property type="project" value="UniProtKB-EC"/>
</dbReference>
<evidence type="ECO:0000256" key="17">
    <source>
        <dbReference type="RuleBase" id="RU366027"/>
    </source>
</evidence>
<feature type="binding site" description="in dimeric form" evidence="16">
    <location>
        <position position="196"/>
    </location>
    <ligand>
        <name>Ca(2+)</name>
        <dbReference type="ChEBI" id="CHEBI:29108"/>
        <label>1</label>
    </ligand>
</feature>
<keyword evidence="11 17" id="KW-0442">Lipid degradation</keyword>
<evidence type="ECO:0000256" key="10">
    <source>
        <dbReference type="ARBA" id="ARBA00022837"/>
    </source>
</evidence>
<evidence type="ECO:0000256" key="1">
    <source>
        <dbReference type="ARBA" id="ARBA00000111"/>
    </source>
</evidence>
<feature type="signal peptide" evidence="17">
    <location>
        <begin position="1"/>
        <end position="21"/>
    </location>
</feature>
<organism evidence="18 19">
    <name type="scientific">Massilia eurypsychrophila</name>
    <dbReference type="NCBI Taxonomy" id="1485217"/>
    <lineage>
        <taxon>Bacteria</taxon>
        <taxon>Pseudomonadati</taxon>
        <taxon>Pseudomonadota</taxon>
        <taxon>Betaproteobacteria</taxon>
        <taxon>Burkholderiales</taxon>
        <taxon>Oxalobacteraceae</taxon>
        <taxon>Telluria group</taxon>
        <taxon>Massilia</taxon>
    </lineage>
</organism>
<evidence type="ECO:0000256" key="4">
    <source>
        <dbReference type="ARBA" id="ARBA00011702"/>
    </source>
</evidence>
<evidence type="ECO:0000256" key="6">
    <source>
        <dbReference type="ARBA" id="ARBA00022692"/>
    </source>
</evidence>
<dbReference type="AlphaFoldDB" id="A0A2G8T7P8"/>
<dbReference type="PANTHER" id="PTHR40457">
    <property type="entry name" value="PHOSPHOLIPASE A1"/>
    <property type="match status" value="1"/>
</dbReference>
<keyword evidence="5" id="KW-1134">Transmembrane beta strand</keyword>
<comment type="function">
    <text evidence="17">Hydrolysis of phosphatidylcholine with phospholipase A2 (EC 3.1.1.4) and phospholipase A1 (EC 3.1.1.32) activities.</text>
</comment>
<keyword evidence="7 16" id="KW-0479">Metal-binding</keyword>
<comment type="similarity">
    <text evidence="3 17">Belongs to the phospholipase A1 family.</text>
</comment>
<gene>
    <name evidence="18" type="ORF">CR105_26230</name>
</gene>
<comment type="caution">
    <text evidence="18">The sequence shown here is derived from an EMBL/GenBank/DDBJ whole genome shotgun (WGS) entry which is preliminary data.</text>
</comment>
<evidence type="ECO:0000256" key="3">
    <source>
        <dbReference type="ARBA" id="ARBA00010525"/>
    </source>
</evidence>
<dbReference type="SUPFAM" id="SSF56931">
    <property type="entry name" value="Outer membrane phospholipase A (OMPLA)"/>
    <property type="match status" value="1"/>
</dbReference>
<protein>
    <recommendedName>
        <fullName evidence="17">Phospholipase A1</fullName>
        <ecNumber evidence="17">3.1.1.32</ecNumber>
        <ecNumber evidence="17">3.1.1.4</ecNumber>
    </recommendedName>
    <alternativeName>
        <fullName evidence="17">Phosphatidylcholine 1-acylhydrolase</fullName>
    </alternativeName>
</protein>
<dbReference type="GO" id="GO:0009279">
    <property type="term" value="C:cell outer membrane"/>
    <property type="evidence" value="ECO:0007669"/>
    <property type="project" value="UniProtKB-SubCell"/>
</dbReference>
<evidence type="ECO:0000256" key="13">
    <source>
        <dbReference type="ARBA" id="ARBA00023136"/>
    </source>
</evidence>
<keyword evidence="9 17" id="KW-0378">Hydrolase</keyword>
<evidence type="ECO:0000256" key="12">
    <source>
        <dbReference type="ARBA" id="ARBA00023098"/>
    </source>
</evidence>
<evidence type="ECO:0000313" key="18">
    <source>
        <dbReference type="EMBL" id="PIL42086.1"/>
    </source>
</evidence>
<keyword evidence="6" id="KW-0812">Transmembrane</keyword>
<feature type="binding site" description="in dimeric form" evidence="16">
    <location>
        <position position="242"/>
    </location>
    <ligand>
        <name>Ca(2+)</name>
        <dbReference type="ChEBI" id="CHEBI:29108"/>
        <label>1</label>
    </ligand>
</feature>
<comment type="subcellular location">
    <subcellularLocation>
        <location evidence="17">Cell outer membrane</location>
        <topology evidence="17">Multi-pass membrane protein</topology>
    </subcellularLocation>
    <text evidence="17">One of the very few enzymes located there.</text>
</comment>
<dbReference type="EMBL" id="PDOC01000038">
    <property type="protein sequence ID" value="PIL42086.1"/>
    <property type="molecule type" value="Genomic_DNA"/>
</dbReference>
<feature type="binding site" description="in dimeric form" evidence="16">
    <location>
        <position position="277"/>
    </location>
    <ligand>
        <name>Ca(2+)</name>
        <dbReference type="ChEBI" id="CHEBI:29108"/>
        <label>1</label>
    </ligand>
</feature>
<dbReference type="InterPro" id="IPR003187">
    <property type="entry name" value="PLipase_A1"/>
</dbReference>
<dbReference type="Pfam" id="PF02253">
    <property type="entry name" value="PLA1"/>
    <property type="match status" value="1"/>
</dbReference>
<evidence type="ECO:0000256" key="16">
    <source>
        <dbReference type="PIRSR" id="PIRSR603187-2"/>
    </source>
</evidence>
<dbReference type="Gene3D" id="2.40.230.10">
    <property type="entry name" value="Phospholipase A1"/>
    <property type="match status" value="1"/>
</dbReference>
<evidence type="ECO:0000256" key="8">
    <source>
        <dbReference type="ARBA" id="ARBA00022729"/>
    </source>
</evidence>
<keyword evidence="12 17" id="KW-0443">Lipid metabolism</keyword>
<feature type="active site" description="Proton acceptor" evidence="15">
    <location>
        <position position="232"/>
    </location>
</feature>
<keyword evidence="14 17" id="KW-0998">Cell outer membrane</keyword>
<keyword evidence="8 17" id="KW-0732">Signal</keyword>
<evidence type="ECO:0000256" key="2">
    <source>
        <dbReference type="ARBA" id="ARBA00001604"/>
    </source>
</evidence>
<sequence>MKFEHSVIVAAMLLAIAPAQAAETEQHLLRCAVLGDSSARLGCFDALSKQVDKASTAKPAVAPVPAESASIATVTAPAASAEAVVAAAPQKNVMKPDTPISRMSQEWELNTAAKRGRYAVHQLSDNYLLIANQSNATNDRPFRDFVPEGYKSKHVELTYQLSFKAKLIESIADTPIDIWAGYTQKSFWQAYARSESSPFRETNYQPEVMAVMPINKHIGNVAVRFASVGFVHQSNGQSSSLSRSWNRFYAQLGLESGDLGVTARVWKRLDNAKSNNDNADITDFMGNGDVRITYRDKGYEYSAMLRRNFDTKHGAVQASVAFPLVVNLKGYVQLFSGYGQSLIDYNYAQKSIGVGVLMDF</sequence>
<comment type="catalytic activity">
    <reaction evidence="1 17">
        <text>a 1,2-diacyl-sn-glycero-3-phosphocholine + H2O = a 2-acyl-sn-glycero-3-phosphocholine + a fatty acid + H(+)</text>
        <dbReference type="Rhea" id="RHEA:18689"/>
        <dbReference type="ChEBI" id="CHEBI:15377"/>
        <dbReference type="ChEBI" id="CHEBI:15378"/>
        <dbReference type="ChEBI" id="CHEBI:28868"/>
        <dbReference type="ChEBI" id="CHEBI:57643"/>
        <dbReference type="ChEBI" id="CHEBI:57875"/>
        <dbReference type="EC" id="3.1.1.32"/>
    </reaction>
</comment>
<name>A0A2G8T7P8_9BURK</name>
<accession>A0A2G8T7P8</accession>
<reference evidence="18 19" key="1">
    <citation type="submission" date="2017-10" db="EMBL/GenBank/DDBJ databases">
        <title>Massilia psychrophilum sp. nov., a novel purple-pigmented bacterium isolated from Tianshan glacier, Xinjiang Municipality, China.</title>
        <authorList>
            <person name="Wang H."/>
        </authorList>
    </citation>
    <scope>NUCLEOTIDE SEQUENCE [LARGE SCALE GENOMIC DNA]</scope>
    <source>
        <strain evidence="18 19">JCM 30074</strain>
    </source>
</reference>
<dbReference type="EC" id="3.1.1.32" evidence="17"/>
<dbReference type="EC" id="3.1.1.4" evidence="17"/>
<evidence type="ECO:0000256" key="15">
    <source>
        <dbReference type="PIRSR" id="PIRSR603187-1"/>
    </source>
</evidence>
<feature type="chain" id="PRO_5019609976" description="Phospholipase A1" evidence="17">
    <location>
        <begin position="22"/>
        <end position="360"/>
    </location>
</feature>
<evidence type="ECO:0000313" key="19">
    <source>
        <dbReference type="Proteomes" id="UP000230390"/>
    </source>
</evidence>
<dbReference type="GO" id="GO:0008970">
    <property type="term" value="F:phospholipase A1 activity"/>
    <property type="evidence" value="ECO:0007669"/>
    <property type="project" value="UniProtKB-EC"/>
</dbReference>
<dbReference type="InterPro" id="IPR036541">
    <property type="entry name" value="PLipase_A1_sf"/>
</dbReference>
<comment type="subunit">
    <text evidence="4 17">Homodimer; dimerization is reversible, and the dimeric form is the active one.</text>
</comment>
<dbReference type="PANTHER" id="PTHR40457:SF1">
    <property type="entry name" value="PHOSPHOLIPASE A1"/>
    <property type="match status" value="1"/>
</dbReference>
<proteinExistence type="inferred from homology"/>
<dbReference type="PRINTS" id="PR01486">
    <property type="entry name" value="PHPHLIPASEA1"/>
</dbReference>